<evidence type="ECO:0000313" key="3">
    <source>
        <dbReference type="Proteomes" id="UP000297948"/>
    </source>
</evidence>
<dbReference type="Proteomes" id="UP000297948">
    <property type="component" value="Unassembled WGS sequence"/>
</dbReference>
<accession>A0A4Z0GXS5</accession>
<dbReference type="AlphaFoldDB" id="A0A4Z0GXS5"/>
<dbReference type="GO" id="GO:0003677">
    <property type="term" value="F:DNA binding"/>
    <property type="evidence" value="ECO:0007669"/>
    <property type="project" value="InterPro"/>
</dbReference>
<reference evidence="2 3" key="1">
    <citation type="submission" date="2019-03" db="EMBL/GenBank/DDBJ databases">
        <authorList>
            <person name="Gonzalez-Pimentel J.L."/>
        </authorList>
    </citation>
    <scope>NUCLEOTIDE SEQUENCE [LARGE SCALE GENOMIC DNA]</scope>
    <source>
        <strain evidence="2 3">JCM 31289</strain>
    </source>
</reference>
<dbReference type="PROSITE" id="PS50943">
    <property type="entry name" value="HTH_CROC1"/>
    <property type="match status" value="1"/>
</dbReference>
<dbReference type="CDD" id="cd00093">
    <property type="entry name" value="HTH_XRE"/>
    <property type="match status" value="1"/>
</dbReference>
<dbReference type="InterPro" id="IPR001387">
    <property type="entry name" value="Cro/C1-type_HTH"/>
</dbReference>
<dbReference type="RefSeq" id="WP_135340540.1">
    <property type="nucleotide sequence ID" value="NZ_JBHLTX010000012.1"/>
</dbReference>
<sequence>MPQRTAPTFRQRRLGMELRKMRERAGMSAAQAGQVLGAEGARISNMESGRLGVSEERVRLLADIYSCSDRAYVDALAAMAAERGRGWWEEYRGKVAAGALDLAELEHHAVALRNVQVMYLPGLLQTEAYAKAVFAGAEPEPTPAQLRTRLSYRLRRRDVLDRVNPLRCTFLIHETALMMRFGGSEVLRGQLEHLLEASERENVTVRVIPFAAGSFPNAGSSTMYVHGPVPQLDTVQLDVTDGSAFLDAEVRLATFRRVLERVEEKALTVEGSRDFIHAVAKEL</sequence>
<gene>
    <name evidence="2" type="ORF">E4099_20420</name>
</gene>
<dbReference type="Pfam" id="PF19054">
    <property type="entry name" value="DUF5753"/>
    <property type="match status" value="1"/>
</dbReference>
<proteinExistence type="predicted"/>
<protein>
    <submittedName>
        <fullName evidence="2">XRE family transcriptional regulator</fullName>
    </submittedName>
</protein>
<dbReference type="SUPFAM" id="SSF47413">
    <property type="entry name" value="lambda repressor-like DNA-binding domains"/>
    <property type="match status" value="1"/>
</dbReference>
<evidence type="ECO:0000259" key="1">
    <source>
        <dbReference type="PROSITE" id="PS50943"/>
    </source>
</evidence>
<feature type="domain" description="HTH cro/C1-type" evidence="1">
    <location>
        <begin position="18"/>
        <end position="73"/>
    </location>
</feature>
<dbReference type="InterPro" id="IPR010982">
    <property type="entry name" value="Lambda_DNA-bd_dom_sf"/>
</dbReference>
<dbReference type="InterPro" id="IPR043917">
    <property type="entry name" value="DUF5753"/>
</dbReference>
<dbReference type="EMBL" id="SRID01000207">
    <property type="protein sequence ID" value="TGB02594.1"/>
    <property type="molecule type" value="Genomic_DNA"/>
</dbReference>
<dbReference type="Gene3D" id="1.10.260.40">
    <property type="entry name" value="lambda repressor-like DNA-binding domains"/>
    <property type="match status" value="1"/>
</dbReference>
<comment type="caution">
    <text evidence="2">The sequence shown here is derived from an EMBL/GenBank/DDBJ whole genome shotgun (WGS) entry which is preliminary data.</text>
</comment>
<keyword evidence="3" id="KW-1185">Reference proteome</keyword>
<name>A0A4Z0GXS5_9ACTN</name>
<organism evidence="2 3">
    <name type="scientific">Streptomyces palmae</name>
    <dbReference type="NCBI Taxonomy" id="1701085"/>
    <lineage>
        <taxon>Bacteria</taxon>
        <taxon>Bacillati</taxon>
        <taxon>Actinomycetota</taxon>
        <taxon>Actinomycetes</taxon>
        <taxon>Kitasatosporales</taxon>
        <taxon>Streptomycetaceae</taxon>
        <taxon>Streptomyces</taxon>
    </lineage>
</organism>
<dbReference type="SMART" id="SM00530">
    <property type="entry name" value="HTH_XRE"/>
    <property type="match status" value="1"/>
</dbReference>
<dbReference type="Pfam" id="PF13560">
    <property type="entry name" value="HTH_31"/>
    <property type="match status" value="1"/>
</dbReference>
<dbReference type="OrthoDB" id="3462393at2"/>
<evidence type="ECO:0000313" key="2">
    <source>
        <dbReference type="EMBL" id="TGB02594.1"/>
    </source>
</evidence>